<reference evidence="1" key="1">
    <citation type="submission" date="2022-11" db="EMBL/GenBank/DDBJ databases">
        <title>beta-Carotene-producing bacterium, Jeongeuplla avenae sp. nov., alleviates the salt stress of Arabidopsis seedlings.</title>
        <authorList>
            <person name="Jiang L."/>
            <person name="Lee J."/>
        </authorList>
    </citation>
    <scope>NUCLEOTIDE SEQUENCE</scope>
    <source>
        <strain evidence="1">DY_R2A_6</strain>
    </source>
</reference>
<proteinExistence type="predicted"/>
<dbReference type="Proteomes" id="UP001163223">
    <property type="component" value="Chromosome"/>
</dbReference>
<organism evidence="1 2">
    <name type="scientific">Antarcticirhabdus aurantiaca</name>
    <dbReference type="NCBI Taxonomy" id="2606717"/>
    <lineage>
        <taxon>Bacteria</taxon>
        <taxon>Pseudomonadati</taxon>
        <taxon>Pseudomonadota</taxon>
        <taxon>Alphaproteobacteria</taxon>
        <taxon>Hyphomicrobiales</taxon>
        <taxon>Aurantimonadaceae</taxon>
        <taxon>Antarcticirhabdus</taxon>
    </lineage>
</organism>
<accession>A0ACD4NSW6</accession>
<protein>
    <submittedName>
        <fullName evidence="1">Autotransporter domain-containing protein</fullName>
    </submittedName>
</protein>
<sequence length="494" mass="51263">MTPKLLPAALALLCGTALPAMAQDAFVTTGQGFDPVTANAFGFVDVVQAGDLNVAGAVSGSAASDIFVGQTGFYNRGVVVQTGTDPVAEIDQTGAFNRALILQTTGDPVATIEQRGGTNSGFIVQTGINNDGLLDQDGAVNEGGTIQSNGGGPVLSATDARRLATNFLYAPETVRAPAEVTELGGIAFVDSLFDRTREQAGACTAPLDLKAPPEAACGTFSLYAKIDYADGHQDGRLGAIGFDHDTTGVTLGAEMPITPEFTGGIALRYARTDADVGDGFADIDVDSYGGALYGDFRREGFFVTGLGFYLRDEIEIERAGFGGGSVGADPDGDTYGGALRAGYLFDLGTFDAGPIVGYSHIRSEVDGYSESGDALLAQTAIGGQSSEARMALVGARFGFDHAASAYTLRGILDVSYERDFADDDFSAQRTEFAFAPGVGAWTPVEAMGDVDYLSLAGQASIGFANDVSLDLSAGGRWSEERDSWRIGGALRKGF</sequence>
<evidence type="ECO:0000313" key="1">
    <source>
        <dbReference type="EMBL" id="WAJ30070.1"/>
    </source>
</evidence>
<keyword evidence="2" id="KW-1185">Reference proteome</keyword>
<dbReference type="EMBL" id="CP113520">
    <property type="protein sequence ID" value="WAJ30070.1"/>
    <property type="molecule type" value="Genomic_DNA"/>
</dbReference>
<name>A0ACD4NSW6_9HYPH</name>
<evidence type="ECO:0000313" key="2">
    <source>
        <dbReference type="Proteomes" id="UP001163223"/>
    </source>
</evidence>
<gene>
    <name evidence="1" type="ORF">OXU80_07630</name>
</gene>